<keyword evidence="2" id="KW-1185">Reference proteome</keyword>
<dbReference type="KEGG" id="mgr:MGG_17292"/>
<sequence length="79" mass="9483">MVEKWYSIITTCSAFSPLSRPVPDKRQIRLWSSLYFLVTCPAPMPFSPYARHDSCRHRWWHQNGERVTEWRAWATANRD</sequence>
<dbReference type="InParanoid" id="G4NBJ6"/>
<dbReference type="VEuPathDB" id="FungiDB:MGG_17292"/>
<name>G4NBJ6_PYRO7</name>
<reference evidence="1 2" key="1">
    <citation type="journal article" date="2005" name="Nature">
        <title>The genome sequence of the rice blast fungus Magnaporthe grisea.</title>
        <authorList>
            <person name="Dean R.A."/>
            <person name="Talbot N.J."/>
            <person name="Ebbole D.J."/>
            <person name="Farman M.L."/>
            <person name="Mitchell T.K."/>
            <person name="Orbach M.J."/>
            <person name="Thon M."/>
            <person name="Kulkarni R."/>
            <person name="Xu J.R."/>
            <person name="Pan H."/>
            <person name="Read N.D."/>
            <person name="Lee Y.H."/>
            <person name="Carbone I."/>
            <person name="Brown D."/>
            <person name="Oh Y.Y."/>
            <person name="Donofrio N."/>
            <person name="Jeong J.S."/>
            <person name="Soanes D.M."/>
            <person name="Djonovic S."/>
            <person name="Kolomiets E."/>
            <person name="Rehmeyer C."/>
            <person name="Li W."/>
            <person name="Harding M."/>
            <person name="Kim S."/>
            <person name="Lebrun M.H."/>
            <person name="Bohnert H."/>
            <person name="Coughlan S."/>
            <person name="Butler J."/>
            <person name="Calvo S."/>
            <person name="Ma L.J."/>
            <person name="Nicol R."/>
            <person name="Purcell S."/>
            <person name="Nusbaum C."/>
            <person name="Galagan J.E."/>
            <person name="Birren B.W."/>
        </authorList>
    </citation>
    <scope>NUCLEOTIDE SEQUENCE [LARGE SCALE GENOMIC DNA]</scope>
    <source>
        <strain evidence="2">70-15 / ATCC MYA-4617 / FGSC 8958</strain>
    </source>
</reference>
<proteinExistence type="predicted"/>
<dbReference type="Proteomes" id="UP000009058">
    <property type="component" value="Chromosome 5"/>
</dbReference>
<dbReference type="GeneID" id="12986619"/>
<protein>
    <submittedName>
        <fullName evidence="1">Uncharacterized protein</fullName>
    </submittedName>
</protein>
<dbReference type="HOGENOM" id="CLU_2606498_0_0_1"/>
<dbReference type="RefSeq" id="XP_003717685.1">
    <property type="nucleotide sequence ID" value="XM_003717637.1"/>
</dbReference>
<gene>
    <name evidence="1" type="ORF">MGG_17292</name>
</gene>
<reference key="2">
    <citation type="submission" date="2011-05" db="EMBL/GenBank/DDBJ databases">
        <title>The Genome Sequence of Magnaporthe oryzae 70-15.</title>
        <authorList>
            <consortium name="The Broad Institute Genome Sequencing Platform"/>
            <person name="Ma L.-J."/>
            <person name="Dead R."/>
            <person name="Young S.K."/>
            <person name="Zeng Q."/>
            <person name="Gargeya S."/>
            <person name="Fitzgerald M."/>
            <person name="Haas B."/>
            <person name="Abouelleil A."/>
            <person name="Alvarado L."/>
            <person name="Arachchi H.M."/>
            <person name="Berlin A."/>
            <person name="Brown A."/>
            <person name="Chapman S.B."/>
            <person name="Chen Z."/>
            <person name="Dunbar C."/>
            <person name="Freedman E."/>
            <person name="Gearin G."/>
            <person name="Gellesch M."/>
            <person name="Goldberg J."/>
            <person name="Griggs A."/>
            <person name="Gujja S."/>
            <person name="Heiman D."/>
            <person name="Howarth C."/>
            <person name="Larson L."/>
            <person name="Lui A."/>
            <person name="MacDonald P.J.P."/>
            <person name="Mehta T."/>
            <person name="Montmayeur A."/>
            <person name="Murphy C."/>
            <person name="Neiman D."/>
            <person name="Pearson M."/>
            <person name="Priest M."/>
            <person name="Roberts A."/>
            <person name="Saif S."/>
            <person name="Shea T."/>
            <person name="Shenoy N."/>
            <person name="Sisk P."/>
            <person name="Stolte C."/>
            <person name="Sykes S."/>
            <person name="Yandava C."/>
            <person name="Wortman J."/>
            <person name="Nusbaum C."/>
            <person name="Birren B."/>
        </authorList>
    </citation>
    <scope>NUCLEOTIDE SEQUENCE</scope>
    <source>
        <strain>70-15</strain>
    </source>
</reference>
<evidence type="ECO:0000313" key="2">
    <source>
        <dbReference type="Proteomes" id="UP000009058"/>
    </source>
</evidence>
<accession>G4NBJ6</accession>
<evidence type="ECO:0000313" key="1">
    <source>
        <dbReference type="EMBL" id="EHA48101.1"/>
    </source>
</evidence>
<dbReference type="EMBL" id="CM001235">
    <property type="protein sequence ID" value="EHA48101.1"/>
    <property type="molecule type" value="Genomic_DNA"/>
</dbReference>
<dbReference type="AlphaFoldDB" id="G4NBJ6"/>
<organism evidence="1 2">
    <name type="scientific">Pyricularia oryzae (strain 70-15 / ATCC MYA-4617 / FGSC 8958)</name>
    <name type="common">Rice blast fungus</name>
    <name type="synonym">Magnaporthe oryzae</name>
    <dbReference type="NCBI Taxonomy" id="242507"/>
    <lineage>
        <taxon>Eukaryota</taxon>
        <taxon>Fungi</taxon>
        <taxon>Dikarya</taxon>
        <taxon>Ascomycota</taxon>
        <taxon>Pezizomycotina</taxon>
        <taxon>Sordariomycetes</taxon>
        <taxon>Sordariomycetidae</taxon>
        <taxon>Magnaporthales</taxon>
        <taxon>Pyriculariaceae</taxon>
        <taxon>Pyricularia</taxon>
    </lineage>
</organism>